<dbReference type="InterPro" id="IPR015590">
    <property type="entry name" value="Aldehyde_DH_dom"/>
</dbReference>
<dbReference type="eggNOG" id="COG1012">
    <property type="taxonomic scope" value="Bacteria"/>
</dbReference>
<dbReference type="OrthoDB" id="9812625at2"/>
<dbReference type="CDD" id="cd07114">
    <property type="entry name" value="ALDH_DhaS"/>
    <property type="match status" value="1"/>
</dbReference>
<dbReference type="Pfam" id="PF00171">
    <property type="entry name" value="Aldedh"/>
    <property type="match status" value="1"/>
</dbReference>
<reference evidence="6" key="1">
    <citation type="submission" date="2014-12" db="EMBL/GenBank/DDBJ databases">
        <title>The draft genome of the Tatumella morbirosei type strain, LMG23360T isolated from pineapple rot.</title>
        <authorList>
            <person name="Smits T.H."/>
            <person name="Palmer M."/>
            <person name="Venter S.N."/>
            <person name="Duffy B."/>
            <person name="Steenkamp E.T."/>
            <person name="Chan W.Y."/>
            <person name="Coutinho T.A."/>
            <person name="Coetzee M.P."/>
            <person name="De Maayer P."/>
        </authorList>
    </citation>
    <scope>NUCLEOTIDE SEQUENCE [LARGE SCALE GENOMIC DNA]</scope>
    <source>
        <strain evidence="6">LMG 23360</strain>
    </source>
</reference>
<dbReference type="InterPro" id="IPR016162">
    <property type="entry name" value="Ald_DH_N"/>
</dbReference>
<evidence type="ECO:0000313" key="6">
    <source>
        <dbReference type="EMBL" id="KGD72069.1"/>
    </source>
</evidence>
<dbReference type="AlphaFoldDB" id="A0A095T6B9"/>
<sequence>MEQFKLYIDGQFDSGAATFISLNPATAEPWADIAEARSEQTDRAVQAAARAFQSDGWRGLSASARGKLLHKLADLIERDARKLARLETLDTGKIIRETEAQIAYVAEYYRFYAGLADKMDGATLSIDKDDMETWIKREPVGVVAAIIPWNSQLFLSAVKIGPAIAAGCTVVVKAAETAPTPLLALAELVHEAGFPAGVINVITGFAAECGSVLTQHELVDHIAFTGGAETARHIVRNSAANLASTSLELGGKSPFIVFADTDLDSAANAQVAAIFSASGQSCVAGSRLLVEEEIKEAFIEKLISKVRDIVIGCPQQQETQFGPLCTLQQKQKIEQVVSRSLEHGARLVLRNQLPDLPGFYYPPTILDCSNAPDAECVVQELFGPVLSVLTFKDEADAIRQANSTEYGLAAGIFTQNLTRAHRVTRKLRSGVVWLNTYRVVSPLAPFGGYGKSGFGREGGIDAALEYTTTKTVWLRTSDEPISDPFIMR</sequence>
<dbReference type="Gene3D" id="3.40.605.10">
    <property type="entry name" value="Aldehyde Dehydrogenase, Chain A, domain 1"/>
    <property type="match status" value="1"/>
</dbReference>
<keyword evidence="7" id="KW-1185">Reference proteome</keyword>
<evidence type="ECO:0000256" key="3">
    <source>
        <dbReference type="PROSITE-ProRule" id="PRU10007"/>
    </source>
</evidence>
<dbReference type="PROSITE" id="PS00070">
    <property type="entry name" value="ALDEHYDE_DEHYDR_CYS"/>
    <property type="match status" value="1"/>
</dbReference>
<organism evidence="6 7">
    <name type="scientific">Tatumella morbirosei</name>
    <dbReference type="NCBI Taxonomy" id="642227"/>
    <lineage>
        <taxon>Bacteria</taxon>
        <taxon>Pseudomonadati</taxon>
        <taxon>Pseudomonadota</taxon>
        <taxon>Gammaproteobacteria</taxon>
        <taxon>Enterobacterales</taxon>
        <taxon>Erwiniaceae</taxon>
        <taxon>Tatumella</taxon>
    </lineage>
</organism>
<keyword evidence="2 4" id="KW-0560">Oxidoreductase</keyword>
<feature type="domain" description="Aldehyde dehydrogenase" evidence="5">
    <location>
        <begin position="17"/>
        <end position="472"/>
    </location>
</feature>
<dbReference type="EMBL" id="JPKR02000003">
    <property type="protein sequence ID" value="KGD72069.1"/>
    <property type="molecule type" value="Genomic_DNA"/>
</dbReference>
<dbReference type="STRING" id="642227.HA49_14900"/>
<dbReference type="SUPFAM" id="SSF53720">
    <property type="entry name" value="ALDH-like"/>
    <property type="match status" value="1"/>
</dbReference>
<evidence type="ECO:0000256" key="1">
    <source>
        <dbReference type="ARBA" id="ARBA00009986"/>
    </source>
</evidence>
<dbReference type="PANTHER" id="PTHR11699">
    <property type="entry name" value="ALDEHYDE DEHYDROGENASE-RELATED"/>
    <property type="match status" value="1"/>
</dbReference>
<dbReference type="GO" id="GO:0016620">
    <property type="term" value="F:oxidoreductase activity, acting on the aldehyde or oxo group of donors, NAD or NADP as acceptor"/>
    <property type="evidence" value="ECO:0007669"/>
    <property type="project" value="InterPro"/>
</dbReference>
<dbReference type="RefSeq" id="WP_038021297.1">
    <property type="nucleotide sequence ID" value="NZ_JPKR02000003.1"/>
</dbReference>
<name>A0A095T6B9_9GAMM</name>
<evidence type="ECO:0000259" key="5">
    <source>
        <dbReference type="Pfam" id="PF00171"/>
    </source>
</evidence>
<dbReference type="InterPro" id="IPR029510">
    <property type="entry name" value="Ald_DH_CS_GLU"/>
</dbReference>
<dbReference type="InterPro" id="IPR016160">
    <property type="entry name" value="Ald_DH_CS_CYS"/>
</dbReference>
<evidence type="ECO:0000256" key="4">
    <source>
        <dbReference type="RuleBase" id="RU003345"/>
    </source>
</evidence>
<accession>A0A095T6B9</accession>
<comment type="similarity">
    <text evidence="1 4">Belongs to the aldehyde dehydrogenase family.</text>
</comment>
<evidence type="ECO:0000313" key="7">
    <source>
        <dbReference type="Proteomes" id="UP000029577"/>
    </source>
</evidence>
<protein>
    <submittedName>
        <fullName evidence="6">Carnitine dehydratase</fullName>
    </submittedName>
</protein>
<dbReference type="FunFam" id="3.40.605.10:FF:000007">
    <property type="entry name" value="NAD/NADP-dependent betaine aldehyde dehydrogenase"/>
    <property type="match status" value="1"/>
</dbReference>
<feature type="active site" evidence="3">
    <location>
        <position position="248"/>
    </location>
</feature>
<dbReference type="FunFam" id="3.40.309.10:FF:000012">
    <property type="entry name" value="Betaine aldehyde dehydrogenase"/>
    <property type="match status" value="1"/>
</dbReference>
<evidence type="ECO:0000256" key="2">
    <source>
        <dbReference type="ARBA" id="ARBA00023002"/>
    </source>
</evidence>
<dbReference type="InterPro" id="IPR016161">
    <property type="entry name" value="Ald_DH/histidinol_DH"/>
</dbReference>
<comment type="caution">
    <text evidence="6">The sequence shown here is derived from an EMBL/GenBank/DDBJ whole genome shotgun (WGS) entry which is preliminary data.</text>
</comment>
<proteinExistence type="inferred from homology"/>
<dbReference type="Gene3D" id="3.40.309.10">
    <property type="entry name" value="Aldehyde Dehydrogenase, Chain A, domain 2"/>
    <property type="match status" value="1"/>
</dbReference>
<dbReference type="PROSITE" id="PS00687">
    <property type="entry name" value="ALDEHYDE_DEHYDR_GLU"/>
    <property type="match status" value="1"/>
</dbReference>
<gene>
    <name evidence="6" type="ORF">HA49_14900</name>
</gene>
<dbReference type="Proteomes" id="UP000029577">
    <property type="component" value="Unassembled WGS sequence"/>
</dbReference>
<dbReference type="InterPro" id="IPR016163">
    <property type="entry name" value="Ald_DH_C"/>
</dbReference>